<dbReference type="EMBL" id="JAAJBV010000001">
    <property type="protein sequence ID" value="NHM03205.1"/>
    <property type="molecule type" value="Genomic_DNA"/>
</dbReference>
<dbReference type="RefSeq" id="WP_166235006.1">
    <property type="nucleotide sequence ID" value="NZ_JAAJBV010000001.1"/>
</dbReference>
<name>A0ABX0ICU0_9FLAO</name>
<keyword evidence="3" id="KW-1185">Reference proteome</keyword>
<comment type="caution">
    <text evidence="2">The sequence shown here is derived from an EMBL/GenBank/DDBJ whole genome shotgun (WGS) entry which is preliminary data.</text>
</comment>
<proteinExistence type="predicted"/>
<sequence length="120" mass="14078">MKKFVVLFFGIISISCSNNPVPKPDNLLDDEVMTDILFDIAILQAADGSMPFRLTEKNIKINTYIYKKYEIDSTTYYQNQRYYAADSRKYKKMYQEVLDRLDKAKTENDSILPEGKERLK</sequence>
<evidence type="ECO:0000259" key="1">
    <source>
        <dbReference type="Pfam" id="PF14129"/>
    </source>
</evidence>
<accession>A0ABX0ICU0</accession>
<dbReference type="InterPro" id="IPR025381">
    <property type="entry name" value="DUF4296"/>
</dbReference>
<dbReference type="PROSITE" id="PS51257">
    <property type="entry name" value="PROKAR_LIPOPROTEIN"/>
    <property type="match status" value="1"/>
</dbReference>
<feature type="domain" description="DUF4296" evidence="1">
    <location>
        <begin position="24"/>
        <end position="106"/>
    </location>
</feature>
<dbReference type="Pfam" id="PF14129">
    <property type="entry name" value="DUF4296"/>
    <property type="match status" value="1"/>
</dbReference>
<evidence type="ECO:0000313" key="3">
    <source>
        <dbReference type="Proteomes" id="UP000761423"/>
    </source>
</evidence>
<dbReference type="Proteomes" id="UP000761423">
    <property type="component" value="Unassembled WGS sequence"/>
</dbReference>
<evidence type="ECO:0000313" key="2">
    <source>
        <dbReference type="EMBL" id="NHM03205.1"/>
    </source>
</evidence>
<reference evidence="2 3" key="1">
    <citation type="submission" date="2020-02" db="EMBL/GenBank/DDBJ databases">
        <authorList>
            <person name="Chen W.-M."/>
        </authorList>
    </citation>
    <scope>NUCLEOTIDE SEQUENCE [LARGE SCALE GENOMIC DNA]</scope>
    <source>
        <strain evidence="2 3">TWA-26</strain>
    </source>
</reference>
<organism evidence="2 3">
    <name type="scientific">Flavobacterium celericrescens</name>
    <dbReference type="NCBI Taxonomy" id="2709780"/>
    <lineage>
        <taxon>Bacteria</taxon>
        <taxon>Pseudomonadati</taxon>
        <taxon>Bacteroidota</taxon>
        <taxon>Flavobacteriia</taxon>
        <taxon>Flavobacteriales</taxon>
        <taxon>Flavobacteriaceae</taxon>
        <taxon>Flavobacterium</taxon>
    </lineage>
</organism>
<gene>
    <name evidence="2" type="ORF">G4L40_00650</name>
</gene>
<protein>
    <submittedName>
        <fullName evidence="2">DUF4296 domain-containing protein</fullName>
    </submittedName>
</protein>